<gene>
    <name evidence="1" type="ORF">F7D09_0082</name>
</gene>
<protein>
    <submittedName>
        <fullName evidence="1">Uncharacterized protein</fullName>
    </submittedName>
</protein>
<accession>A0A6I1GQ43</accession>
<evidence type="ECO:0000313" key="1">
    <source>
        <dbReference type="EMBL" id="KAB7791407.1"/>
    </source>
</evidence>
<keyword evidence="2" id="KW-1185">Reference proteome</keyword>
<name>A0A6I1GQ43_9BIFI</name>
<proteinExistence type="predicted"/>
<dbReference type="AlphaFoldDB" id="A0A6I1GQ43"/>
<reference evidence="1 2" key="1">
    <citation type="submission" date="2019-09" db="EMBL/GenBank/DDBJ databases">
        <title>Characterization of the phylogenetic diversity of two novel species belonging to the genus Bifidobacterium: Bifidobacterium cebidarum sp. nov. and Bifidobacterium leontopitheci sp. nov.</title>
        <authorList>
            <person name="Lugli G.A."/>
            <person name="Duranti S."/>
            <person name="Milani C."/>
            <person name="Turroni F."/>
            <person name="Ventura M."/>
        </authorList>
    </citation>
    <scope>NUCLEOTIDE SEQUENCE [LARGE SCALE GENOMIC DNA]</scope>
    <source>
        <strain evidence="1 2">LMG 31471</strain>
    </source>
</reference>
<evidence type="ECO:0000313" key="2">
    <source>
        <dbReference type="Proteomes" id="UP000441772"/>
    </source>
</evidence>
<organism evidence="1 2">
    <name type="scientific">Bifidobacterium leontopitheci</name>
    <dbReference type="NCBI Taxonomy" id="2650774"/>
    <lineage>
        <taxon>Bacteria</taxon>
        <taxon>Bacillati</taxon>
        <taxon>Actinomycetota</taxon>
        <taxon>Actinomycetes</taxon>
        <taxon>Bifidobacteriales</taxon>
        <taxon>Bifidobacteriaceae</taxon>
        <taxon>Bifidobacterium</taxon>
    </lineage>
</organism>
<dbReference type="Proteomes" id="UP000441772">
    <property type="component" value="Unassembled WGS sequence"/>
</dbReference>
<comment type="caution">
    <text evidence="1">The sequence shown here is derived from an EMBL/GenBank/DDBJ whole genome shotgun (WGS) entry which is preliminary data.</text>
</comment>
<sequence>MTASGLWRTPDACVHGGMNTNTSMNSTTMNMASMTTAAATPAAAALAADTLSGFGGALTSLLRTPCLCTGEAQRAGGFIGARRQSTSTALAQAHAAIATAKRIDWTGNAASRCRDALDACARSMTGLDDRLRETTRLTHTGGAS</sequence>
<dbReference type="EMBL" id="WBVT01000001">
    <property type="protein sequence ID" value="KAB7791407.1"/>
    <property type="molecule type" value="Genomic_DNA"/>
</dbReference>